<reference evidence="2 3" key="1">
    <citation type="submission" date="2020-09" db="EMBL/GenBank/DDBJ databases">
        <title>Parvimonas S3374 sp. nov.</title>
        <authorList>
            <person name="Buhl M."/>
        </authorList>
    </citation>
    <scope>NUCLEOTIDE SEQUENCE [LARGE SCALE GENOMIC DNA]</scope>
    <source>
        <strain evidence="2 3">S3374</strain>
    </source>
</reference>
<dbReference type="Proteomes" id="UP000823123">
    <property type="component" value="Unassembled WGS sequence"/>
</dbReference>
<accession>A0ABS1C961</accession>
<dbReference type="Pfam" id="PF13154">
    <property type="entry name" value="DUF3991"/>
    <property type="match status" value="1"/>
</dbReference>
<dbReference type="InterPro" id="IPR006171">
    <property type="entry name" value="TOPRIM_dom"/>
</dbReference>
<dbReference type="SUPFAM" id="SSF56731">
    <property type="entry name" value="DNA primase core"/>
    <property type="match status" value="1"/>
</dbReference>
<dbReference type="Pfam" id="PF13155">
    <property type="entry name" value="Toprim_2"/>
    <property type="match status" value="1"/>
</dbReference>
<gene>
    <name evidence="2" type="ORF">IBJ83_04890</name>
</gene>
<dbReference type="EMBL" id="JACVDA010000011">
    <property type="protein sequence ID" value="MBK1468651.1"/>
    <property type="molecule type" value="Genomic_DNA"/>
</dbReference>
<feature type="domain" description="Toprim" evidence="1">
    <location>
        <begin position="204"/>
        <end position="288"/>
    </location>
</feature>
<keyword evidence="3" id="KW-1185">Reference proteome</keyword>
<dbReference type="Gene3D" id="3.40.1360.10">
    <property type="match status" value="1"/>
</dbReference>
<dbReference type="PROSITE" id="PS50880">
    <property type="entry name" value="TOPRIM"/>
    <property type="match status" value="1"/>
</dbReference>
<organism evidence="2 3">
    <name type="scientific">Parvimonas parva</name>
    <dbReference type="NCBI Taxonomy" id="2769485"/>
    <lineage>
        <taxon>Bacteria</taxon>
        <taxon>Bacillati</taxon>
        <taxon>Bacillota</taxon>
        <taxon>Tissierellia</taxon>
        <taxon>Tissierellales</taxon>
        <taxon>Peptoniphilaceae</taxon>
        <taxon>Parvimonas</taxon>
    </lineage>
</organism>
<protein>
    <submittedName>
        <fullName evidence="2">DUF3991 and TOPRIM domain-containing protein</fullName>
    </submittedName>
</protein>
<evidence type="ECO:0000313" key="3">
    <source>
        <dbReference type="Proteomes" id="UP000823123"/>
    </source>
</evidence>
<dbReference type="SMART" id="SM00493">
    <property type="entry name" value="TOPRIM"/>
    <property type="match status" value="1"/>
</dbReference>
<dbReference type="SUPFAM" id="SSF57783">
    <property type="entry name" value="Zinc beta-ribbon"/>
    <property type="match status" value="1"/>
</dbReference>
<dbReference type="CDD" id="cd00188">
    <property type="entry name" value="TOPRIM"/>
    <property type="match status" value="1"/>
</dbReference>
<evidence type="ECO:0000313" key="2">
    <source>
        <dbReference type="EMBL" id="MBK1468651.1"/>
    </source>
</evidence>
<sequence length="338" mass="39768">MEKKFYNKEDIKNAENIPILDIARDLGLTLVKMGRCYGTKEISSLRIYPESNTFCRFSLAGEKMNNTINLVETVRNCEFKEAMNFLYNNNSFSFDTSFEKNSFDKKEVKIERKDFKLPKFNKDLKRTYAYLLKTRKIDKEIVDECVKIGNIREDERHNICFLGKDKNGKAKYCAFNGTITNKRFKGEVEGSDKAYSFNINNKSDKLIICESPIDVLSVMTILKEKGSLNDFSYISLSGITEVPIDHFLEENKNVKELLFMLDNDDKGKKGFERLKENFKESYKVQSFSYLYENFKDVNDYLIQKVLDEEKKLEAKEFEEENSLEQENEYLDYEEEMEM</sequence>
<dbReference type="InterPro" id="IPR025054">
    <property type="entry name" value="DUF3991"/>
</dbReference>
<dbReference type="RefSeq" id="WP_201275605.1">
    <property type="nucleotide sequence ID" value="NZ_JACVDA010000011.1"/>
</dbReference>
<evidence type="ECO:0000259" key="1">
    <source>
        <dbReference type="PROSITE" id="PS50880"/>
    </source>
</evidence>
<comment type="caution">
    <text evidence="2">The sequence shown here is derived from an EMBL/GenBank/DDBJ whole genome shotgun (WGS) entry which is preliminary data.</text>
</comment>
<name>A0ABS1C961_9FIRM</name>
<proteinExistence type="predicted"/>